<dbReference type="eggNOG" id="KOG2029">
    <property type="taxonomic scope" value="Eukaryota"/>
</dbReference>
<organism evidence="18 19">
    <name type="scientific">Saprolegnia diclina (strain VS20)</name>
    <dbReference type="NCBI Taxonomy" id="1156394"/>
    <lineage>
        <taxon>Eukaryota</taxon>
        <taxon>Sar</taxon>
        <taxon>Stramenopiles</taxon>
        <taxon>Oomycota</taxon>
        <taxon>Saprolegniomycetes</taxon>
        <taxon>Saprolegniales</taxon>
        <taxon>Saprolegniaceae</taxon>
        <taxon>Saprolegnia</taxon>
    </lineage>
</organism>
<dbReference type="GeneID" id="19942807"/>
<feature type="region of interest" description="Disordered" evidence="16">
    <location>
        <begin position="35"/>
        <end position="54"/>
    </location>
</feature>
<evidence type="ECO:0000256" key="1">
    <source>
        <dbReference type="ARBA" id="ARBA00004167"/>
    </source>
</evidence>
<keyword evidence="6" id="KW-0256">Endoplasmic reticulum</keyword>
<protein>
    <recommendedName>
        <fullName evidence="14">Protein SERAC1</fullName>
    </recommendedName>
    <alternativeName>
        <fullName evidence="15">Serine active site-containing protein 1</fullName>
    </alternativeName>
</protein>
<dbReference type="SUPFAM" id="SSF53474">
    <property type="entry name" value="alpha/beta-Hydrolases"/>
    <property type="match status" value="1"/>
</dbReference>
<dbReference type="Proteomes" id="UP000030762">
    <property type="component" value="Unassembled WGS sequence"/>
</dbReference>
<dbReference type="PANTHER" id="PTHR48182:SF2">
    <property type="entry name" value="PROTEIN SERAC1"/>
    <property type="match status" value="1"/>
</dbReference>
<dbReference type="SUPFAM" id="SSF48371">
    <property type="entry name" value="ARM repeat"/>
    <property type="match status" value="1"/>
</dbReference>
<keyword evidence="8" id="KW-0443">Lipid metabolism</keyword>
<evidence type="ECO:0000256" key="9">
    <source>
        <dbReference type="ARBA" id="ARBA00023128"/>
    </source>
</evidence>
<dbReference type="AlphaFoldDB" id="T0S7H6"/>
<evidence type="ECO:0000256" key="2">
    <source>
        <dbReference type="ARBA" id="ARBA00004173"/>
    </source>
</evidence>
<reference evidence="18 19" key="1">
    <citation type="submission" date="2012-04" db="EMBL/GenBank/DDBJ databases">
        <title>The Genome Sequence of Saprolegnia declina VS20.</title>
        <authorList>
            <consortium name="The Broad Institute Genome Sequencing Platform"/>
            <person name="Russ C."/>
            <person name="Nusbaum C."/>
            <person name="Tyler B."/>
            <person name="van West P."/>
            <person name="Dieguez-Uribeondo J."/>
            <person name="de Bruijn I."/>
            <person name="Tripathy S."/>
            <person name="Jiang R."/>
            <person name="Young S.K."/>
            <person name="Zeng Q."/>
            <person name="Gargeya S."/>
            <person name="Fitzgerald M."/>
            <person name="Haas B."/>
            <person name="Abouelleil A."/>
            <person name="Alvarado L."/>
            <person name="Arachchi H.M."/>
            <person name="Berlin A."/>
            <person name="Chapman S.B."/>
            <person name="Goldberg J."/>
            <person name="Griggs A."/>
            <person name="Gujja S."/>
            <person name="Hansen M."/>
            <person name="Howarth C."/>
            <person name="Imamovic A."/>
            <person name="Larimer J."/>
            <person name="McCowen C."/>
            <person name="Montmayeur A."/>
            <person name="Murphy C."/>
            <person name="Neiman D."/>
            <person name="Pearson M."/>
            <person name="Priest M."/>
            <person name="Roberts A."/>
            <person name="Saif S."/>
            <person name="Shea T."/>
            <person name="Sisk P."/>
            <person name="Sykes S."/>
            <person name="Wortman J."/>
            <person name="Nusbaum C."/>
            <person name="Birren B."/>
        </authorList>
    </citation>
    <scope>NUCLEOTIDE SEQUENCE [LARGE SCALE GENOMIC DNA]</scope>
    <source>
        <strain evidence="18 19">VS20</strain>
    </source>
</reference>
<dbReference type="InterPro" id="IPR011989">
    <property type="entry name" value="ARM-like"/>
</dbReference>
<keyword evidence="7" id="KW-1133">Transmembrane helix</keyword>
<dbReference type="GO" id="GO:0016020">
    <property type="term" value="C:membrane"/>
    <property type="evidence" value="ECO:0007669"/>
    <property type="project" value="UniProtKB-SubCell"/>
</dbReference>
<accession>T0S7H6</accession>
<keyword evidence="4" id="KW-0444">Lipid biosynthesis</keyword>
<dbReference type="VEuPathDB" id="FungiDB:SDRG_02080"/>
<evidence type="ECO:0000256" key="3">
    <source>
        <dbReference type="ARBA" id="ARBA00004240"/>
    </source>
</evidence>
<evidence type="ECO:0000256" key="11">
    <source>
        <dbReference type="ARBA" id="ARBA00023209"/>
    </source>
</evidence>
<dbReference type="EMBL" id="JH767135">
    <property type="protein sequence ID" value="EQC41023.1"/>
    <property type="molecule type" value="Genomic_DNA"/>
</dbReference>
<keyword evidence="10" id="KW-0472">Membrane</keyword>
<dbReference type="Gene3D" id="3.40.50.1820">
    <property type="entry name" value="alpha/beta hydrolase"/>
    <property type="match status" value="1"/>
</dbReference>
<name>T0S7H6_SAPDV</name>
<comment type="similarity">
    <text evidence="13">Belongs to the SERAC1 family.</text>
</comment>
<dbReference type="OrthoDB" id="5086500at2759"/>
<evidence type="ECO:0000313" key="18">
    <source>
        <dbReference type="EMBL" id="EQC41023.1"/>
    </source>
</evidence>
<evidence type="ECO:0000256" key="17">
    <source>
        <dbReference type="SAM" id="SignalP"/>
    </source>
</evidence>
<proteinExistence type="inferred from homology"/>
<dbReference type="PANTHER" id="PTHR48182">
    <property type="entry name" value="PROTEIN SERAC1"/>
    <property type="match status" value="1"/>
</dbReference>
<evidence type="ECO:0000256" key="5">
    <source>
        <dbReference type="ARBA" id="ARBA00022692"/>
    </source>
</evidence>
<dbReference type="InParanoid" id="T0S7H6"/>
<evidence type="ECO:0000256" key="16">
    <source>
        <dbReference type="SAM" id="MobiDB-lite"/>
    </source>
</evidence>
<dbReference type="GO" id="GO:0008654">
    <property type="term" value="P:phospholipid biosynthetic process"/>
    <property type="evidence" value="ECO:0007669"/>
    <property type="project" value="UniProtKB-KW"/>
</dbReference>
<comment type="subcellular location">
    <subcellularLocation>
        <location evidence="3">Endoplasmic reticulum</location>
    </subcellularLocation>
    <subcellularLocation>
        <location evidence="1">Membrane</location>
        <topology evidence="1">Single-pass membrane protein</topology>
    </subcellularLocation>
    <subcellularLocation>
        <location evidence="2">Mitochondrion</location>
    </subcellularLocation>
</comment>
<dbReference type="InterPro" id="IPR029058">
    <property type="entry name" value="AB_hydrolase_fold"/>
</dbReference>
<evidence type="ECO:0000256" key="6">
    <source>
        <dbReference type="ARBA" id="ARBA00022824"/>
    </source>
</evidence>
<feature type="non-terminal residue" evidence="18">
    <location>
        <position position="1"/>
    </location>
</feature>
<evidence type="ECO:0000256" key="8">
    <source>
        <dbReference type="ARBA" id="ARBA00023098"/>
    </source>
</evidence>
<evidence type="ECO:0000256" key="14">
    <source>
        <dbReference type="ARBA" id="ARBA00040991"/>
    </source>
</evidence>
<evidence type="ECO:0000256" key="15">
    <source>
        <dbReference type="ARBA" id="ARBA00041701"/>
    </source>
</evidence>
<sequence length="926" mass="101203">MIHSRRLVTTIAGLGLASASAWMYSDEDMAPLVVESPTKKSKRSRNNSLNGPWDAKRHGIEQSYFRKVGDYLASATVQASTAYVSLAGRGNQALDVADRGHPQLDAKQLIASSNFDLLLNLVASDTNNTVHDDTYKAINRAAERNVECAAAIAERATRYGKQALVHLARRNDLDGRLGDALRGLTVLNGNECRFGPANLTSLVALVCASDLPPSYAEFAWWALAASASDRALTSRYRWRKAWFGDDRVARTRSVLMKNPYIWSALLATDAASPEVQLQASSLVKELVKSSTMTTCLDDEKLDLIWEWFVTDDDVPLSLNAIETLAVVASDPAWRAKVLSRGFLDQLHHKMHGTKDPRLAAAVLRAVHAVAFHHASSDLDAHALSRFDDGVSVLDDDWLGGSEAVDEPTYVAGWIDLFTSYLGHDDVDIAREAVRCLEALSTTGSYKSQGVQEWLIAVLDQVLRNVPHEVATQASTVRAARSRTRPLQNAPPNKPNEYLDAHTRALRALAFVIERPECQGAFVKAGGLSLLHAMAASLETNGPSTAKFQLEWARVLANLASSANIHWHVKSELQRGVWTSALTTLAQSSNIQVQMQARRALHNLSMVTMVRDKQDANDEDEDAIEQMPQENVVYLEGVHPMLGAPTEGPPAAYDVDVVFIHGLLGCAYETWIGGDNIHAPDASTPVWANDWLVADLRAKGLSPRVVSLGYDSKIFASESNFETLCLEDTSRDLLQKLQKAQVGTSNRPVVFVTHSLGGIVLKKMLSDAPDHDMASLPEATSGMMFYSTPHHGSPVAVALQRINVKSLNLAHPVVADLHGTPRLKHLNEWCAAFAAEKGANLHVLSVGETRPMKIPIVGVEAVVVPEASSNPGFGEYVRLDDADHIDVCKPKSIDDVRYTLARDFILRSVPRPSNNDDHGDGHDTHNL</sequence>
<feature type="chain" id="PRO_5004571920" description="Protein SERAC1" evidence="17">
    <location>
        <begin position="22"/>
        <end position="926"/>
    </location>
</feature>
<gene>
    <name evidence="18" type="ORF">SDRG_02080</name>
</gene>
<dbReference type="GO" id="GO:0005739">
    <property type="term" value="C:mitochondrion"/>
    <property type="evidence" value="ECO:0007669"/>
    <property type="project" value="UniProtKB-SubCell"/>
</dbReference>
<dbReference type="OMA" id="WAQQWLL"/>
<evidence type="ECO:0000256" key="12">
    <source>
        <dbReference type="ARBA" id="ARBA00023264"/>
    </source>
</evidence>
<evidence type="ECO:0000256" key="4">
    <source>
        <dbReference type="ARBA" id="ARBA00022516"/>
    </source>
</evidence>
<evidence type="ECO:0000256" key="10">
    <source>
        <dbReference type="ARBA" id="ARBA00023136"/>
    </source>
</evidence>
<evidence type="ECO:0000313" key="19">
    <source>
        <dbReference type="Proteomes" id="UP000030762"/>
    </source>
</evidence>
<evidence type="ECO:0000256" key="13">
    <source>
        <dbReference type="ARBA" id="ARBA00038024"/>
    </source>
</evidence>
<evidence type="ECO:0000256" key="7">
    <source>
        <dbReference type="ARBA" id="ARBA00022989"/>
    </source>
</evidence>
<keyword evidence="12" id="KW-1208">Phospholipid metabolism</keyword>
<keyword evidence="5" id="KW-0812">Transmembrane</keyword>
<keyword evidence="9" id="KW-0496">Mitochondrion</keyword>
<dbReference type="GO" id="GO:0005783">
    <property type="term" value="C:endoplasmic reticulum"/>
    <property type="evidence" value="ECO:0007669"/>
    <property type="project" value="UniProtKB-SubCell"/>
</dbReference>
<dbReference type="Gene3D" id="1.25.10.10">
    <property type="entry name" value="Leucine-rich Repeat Variant"/>
    <property type="match status" value="2"/>
</dbReference>
<dbReference type="InterPro" id="IPR016024">
    <property type="entry name" value="ARM-type_fold"/>
</dbReference>
<dbReference type="RefSeq" id="XP_008605867.1">
    <property type="nucleotide sequence ID" value="XM_008607645.1"/>
</dbReference>
<keyword evidence="17" id="KW-0732">Signal</keyword>
<feature type="signal peptide" evidence="17">
    <location>
        <begin position="1"/>
        <end position="21"/>
    </location>
</feature>
<feature type="region of interest" description="Disordered" evidence="16">
    <location>
        <begin position="478"/>
        <end position="497"/>
    </location>
</feature>
<keyword evidence="19" id="KW-1185">Reference proteome</keyword>
<keyword evidence="11" id="KW-0594">Phospholipid biosynthesis</keyword>
<dbReference type="InterPro" id="IPR052374">
    <property type="entry name" value="SERAC1"/>
</dbReference>